<feature type="region of interest" description="Disordered" evidence="1">
    <location>
        <begin position="1"/>
        <end position="23"/>
    </location>
</feature>
<feature type="domain" description="N-acetyltransferase" evidence="2">
    <location>
        <begin position="103"/>
        <end position="237"/>
    </location>
</feature>
<evidence type="ECO:0000259" key="2">
    <source>
        <dbReference type="PROSITE" id="PS51186"/>
    </source>
</evidence>
<evidence type="ECO:0000256" key="1">
    <source>
        <dbReference type="SAM" id="MobiDB-lite"/>
    </source>
</evidence>
<dbReference type="InterPro" id="IPR016181">
    <property type="entry name" value="Acyl_CoA_acyltransferase"/>
</dbReference>
<protein>
    <recommendedName>
        <fullName evidence="2">N-acetyltransferase domain-containing protein</fullName>
    </recommendedName>
</protein>
<dbReference type="SUPFAM" id="SSF55729">
    <property type="entry name" value="Acyl-CoA N-acyltransferases (Nat)"/>
    <property type="match status" value="1"/>
</dbReference>
<dbReference type="InParanoid" id="A0A5C3NVL2"/>
<gene>
    <name evidence="3" type="ORF">K466DRAFT_352355</name>
</gene>
<evidence type="ECO:0000313" key="4">
    <source>
        <dbReference type="Proteomes" id="UP000308197"/>
    </source>
</evidence>
<dbReference type="InterPro" id="IPR000182">
    <property type="entry name" value="GNAT_dom"/>
</dbReference>
<reference evidence="3 4" key="1">
    <citation type="journal article" date="2019" name="Nat. Ecol. Evol.">
        <title>Megaphylogeny resolves global patterns of mushroom evolution.</title>
        <authorList>
            <person name="Varga T."/>
            <person name="Krizsan K."/>
            <person name="Foldi C."/>
            <person name="Dima B."/>
            <person name="Sanchez-Garcia M."/>
            <person name="Sanchez-Ramirez S."/>
            <person name="Szollosi G.J."/>
            <person name="Szarkandi J.G."/>
            <person name="Papp V."/>
            <person name="Albert L."/>
            <person name="Andreopoulos W."/>
            <person name="Angelini C."/>
            <person name="Antonin V."/>
            <person name="Barry K.W."/>
            <person name="Bougher N.L."/>
            <person name="Buchanan P."/>
            <person name="Buyck B."/>
            <person name="Bense V."/>
            <person name="Catcheside P."/>
            <person name="Chovatia M."/>
            <person name="Cooper J."/>
            <person name="Damon W."/>
            <person name="Desjardin D."/>
            <person name="Finy P."/>
            <person name="Geml J."/>
            <person name="Haridas S."/>
            <person name="Hughes K."/>
            <person name="Justo A."/>
            <person name="Karasinski D."/>
            <person name="Kautmanova I."/>
            <person name="Kiss B."/>
            <person name="Kocsube S."/>
            <person name="Kotiranta H."/>
            <person name="LaButti K.M."/>
            <person name="Lechner B.E."/>
            <person name="Liimatainen K."/>
            <person name="Lipzen A."/>
            <person name="Lukacs Z."/>
            <person name="Mihaltcheva S."/>
            <person name="Morgado L.N."/>
            <person name="Niskanen T."/>
            <person name="Noordeloos M.E."/>
            <person name="Ohm R.A."/>
            <person name="Ortiz-Santana B."/>
            <person name="Ovrebo C."/>
            <person name="Racz N."/>
            <person name="Riley R."/>
            <person name="Savchenko A."/>
            <person name="Shiryaev A."/>
            <person name="Soop K."/>
            <person name="Spirin V."/>
            <person name="Szebenyi C."/>
            <person name="Tomsovsky M."/>
            <person name="Tulloss R.E."/>
            <person name="Uehling J."/>
            <person name="Grigoriev I.V."/>
            <person name="Vagvolgyi C."/>
            <person name="Papp T."/>
            <person name="Martin F.M."/>
            <person name="Miettinen O."/>
            <person name="Hibbett D.S."/>
            <person name="Nagy L.G."/>
        </authorList>
    </citation>
    <scope>NUCLEOTIDE SEQUENCE [LARGE SCALE GENOMIC DNA]</scope>
    <source>
        <strain evidence="3 4">HHB13444</strain>
    </source>
</reference>
<dbReference type="GO" id="GO:0016747">
    <property type="term" value="F:acyltransferase activity, transferring groups other than amino-acyl groups"/>
    <property type="evidence" value="ECO:0007669"/>
    <property type="project" value="InterPro"/>
</dbReference>
<dbReference type="EMBL" id="ML211658">
    <property type="protein sequence ID" value="TFK81082.1"/>
    <property type="molecule type" value="Genomic_DNA"/>
</dbReference>
<organism evidence="3 4">
    <name type="scientific">Polyporus arcularius HHB13444</name>
    <dbReference type="NCBI Taxonomy" id="1314778"/>
    <lineage>
        <taxon>Eukaryota</taxon>
        <taxon>Fungi</taxon>
        <taxon>Dikarya</taxon>
        <taxon>Basidiomycota</taxon>
        <taxon>Agaricomycotina</taxon>
        <taxon>Agaricomycetes</taxon>
        <taxon>Polyporales</taxon>
        <taxon>Polyporaceae</taxon>
        <taxon>Polyporus</taxon>
    </lineage>
</organism>
<dbReference type="PANTHER" id="PTHR42791">
    <property type="entry name" value="GNAT FAMILY ACETYLTRANSFERASE"/>
    <property type="match status" value="1"/>
</dbReference>
<dbReference type="PROSITE" id="PS51186">
    <property type="entry name" value="GNAT"/>
    <property type="match status" value="1"/>
</dbReference>
<sequence length="255" mass="28988">MSDMTAYHDKEKAAHLSDRPQTHERFQTFNDEIEVKPLRYSSIPQAASNTYNATRVESMARYFDDVDFTPMSVWRKKFLIALNYADAVRRGRVFTINRGDSNLAYREPGEKRADSLIVYIASLFNPFKSAELRKRETEIGTKLRAMFKSALGDRVNDMMELAGLATAPEKQGRGYATALVKVLNDMADARGRAVYLITDDAKWFYEELGYVLVAEDWAGVDNPKWKGDPVSIRIMVREPQSARRLVDAEKVGVEG</sequence>
<dbReference type="CDD" id="cd04301">
    <property type="entry name" value="NAT_SF"/>
    <property type="match status" value="1"/>
</dbReference>
<keyword evidence="4" id="KW-1185">Reference proteome</keyword>
<proteinExistence type="predicted"/>
<dbReference type="STRING" id="1314778.A0A5C3NVL2"/>
<name>A0A5C3NVL2_9APHY</name>
<evidence type="ECO:0000313" key="3">
    <source>
        <dbReference type="EMBL" id="TFK81082.1"/>
    </source>
</evidence>
<dbReference type="AlphaFoldDB" id="A0A5C3NVL2"/>
<dbReference type="PANTHER" id="PTHR42791:SF1">
    <property type="entry name" value="N-ACETYLTRANSFERASE DOMAIN-CONTAINING PROTEIN"/>
    <property type="match status" value="1"/>
</dbReference>
<accession>A0A5C3NVL2</accession>
<dbReference type="Proteomes" id="UP000308197">
    <property type="component" value="Unassembled WGS sequence"/>
</dbReference>
<dbReference type="Gene3D" id="3.40.630.30">
    <property type="match status" value="1"/>
</dbReference>
<dbReference type="InterPro" id="IPR052523">
    <property type="entry name" value="Trichothecene_AcTrans"/>
</dbReference>
<dbReference type="Pfam" id="PF13508">
    <property type="entry name" value="Acetyltransf_7"/>
    <property type="match status" value="1"/>
</dbReference>